<protein>
    <submittedName>
        <fullName evidence="2">ATP synthase F0 subunit 8</fullName>
    </submittedName>
</protein>
<dbReference type="AlphaFoldDB" id="A0A976MZC2"/>
<keyword evidence="1" id="KW-1133">Transmembrane helix</keyword>
<evidence type="ECO:0000313" key="2">
    <source>
        <dbReference type="EMBL" id="UNO54030.1"/>
    </source>
</evidence>
<name>A0A976MZC2_9ACAR</name>
<reference evidence="2" key="1">
    <citation type="submission" date="2022-01" db="EMBL/GenBank/DDBJ databases">
        <authorList>
            <person name="Tian J."/>
            <person name="Hou X."/>
            <person name="Ge M."/>
            <person name="Xu H."/>
            <person name="Yu B."/>
            <person name="Liu J."/>
            <person name="Shao R."/>
            <person name="Holmes E.C."/>
            <person name="Lei C."/>
            <person name="Shi M."/>
        </authorList>
    </citation>
    <scope>NUCLEOTIDE SEQUENCE</scope>
    <source>
        <strain evidence="2">Z14</strain>
        <tissue evidence="2">Adult</tissue>
    </source>
</reference>
<keyword evidence="2" id="KW-0496">Mitochondrion</keyword>
<sequence>MPQLFPMNWMLISMMILIIMIFIMINIYFLSNKMFFFKKNKNIMFKYWMFKW</sequence>
<proteinExistence type="predicted"/>
<dbReference type="CTD" id="4509"/>
<organism evidence="2">
    <name type="scientific">Haemaphysalis danieli</name>
    <dbReference type="NCBI Taxonomy" id="2204308"/>
    <lineage>
        <taxon>Eukaryota</taxon>
        <taxon>Metazoa</taxon>
        <taxon>Ecdysozoa</taxon>
        <taxon>Arthropoda</taxon>
        <taxon>Chelicerata</taxon>
        <taxon>Arachnida</taxon>
        <taxon>Acari</taxon>
        <taxon>Parasitiformes</taxon>
        <taxon>Ixodida</taxon>
        <taxon>Ixodoidea</taxon>
        <taxon>Ixodidae</taxon>
        <taxon>Haemaphysalinae</taxon>
        <taxon>Haemaphysalis</taxon>
    </lineage>
</organism>
<dbReference type="RefSeq" id="YP_010324901.1">
    <property type="nucleotide sequence ID" value="NC_062065.1"/>
</dbReference>
<gene>
    <name evidence="2" type="primary">ATP8</name>
</gene>
<dbReference type="EMBL" id="OM368292">
    <property type="protein sequence ID" value="UNO54030.1"/>
    <property type="molecule type" value="Genomic_DNA"/>
</dbReference>
<feature type="transmembrane region" description="Helical" evidence="1">
    <location>
        <begin position="12"/>
        <end position="31"/>
    </location>
</feature>
<geneLocation type="mitochondrion" evidence="2"/>
<keyword evidence="1" id="KW-0472">Membrane</keyword>
<keyword evidence="1" id="KW-0812">Transmembrane</keyword>
<dbReference type="GeneID" id="71467238"/>
<accession>A0A976MZC2</accession>
<evidence type="ECO:0000256" key="1">
    <source>
        <dbReference type="SAM" id="Phobius"/>
    </source>
</evidence>